<dbReference type="EMBL" id="JAXCGZ010013307">
    <property type="protein sequence ID" value="KAK7072906.1"/>
    <property type="molecule type" value="Genomic_DNA"/>
</dbReference>
<comment type="caution">
    <text evidence="1">The sequence shown here is derived from an EMBL/GenBank/DDBJ whole genome shotgun (WGS) entry which is preliminary data.</text>
</comment>
<organism evidence="1 2">
    <name type="scientific">Halocaridina rubra</name>
    <name type="common">Hawaiian red shrimp</name>
    <dbReference type="NCBI Taxonomy" id="373956"/>
    <lineage>
        <taxon>Eukaryota</taxon>
        <taxon>Metazoa</taxon>
        <taxon>Ecdysozoa</taxon>
        <taxon>Arthropoda</taxon>
        <taxon>Crustacea</taxon>
        <taxon>Multicrustacea</taxon>
        <taxon>Malacostraca</taxon>
        <taxon>Eumalacostraca</taxon>
        <taxon>Eucarida</taxon>
        <taxon>Decapoda</taxon>
        <taxon>Pleocyemata</taxon>
        <taxon>Caridea</taxon>
        <taxon>Atyoidea</taxon>
        <taxon>Atyidae</taxon>
        <taxon>Halocaridina</taxon>
    </lineage>
</organism>
<sequence length="55" mass="6175">MVKSESQNLQRFTGTAYAMQSVLSHAVRRLLIIPHCPQNSLGSTDVPFSRSTYIH</sequence>
<evidence type="ECO:0000313" key="2">
    <source>
        <dbReference type="Proteomes" id="UP001381693"/>
    </source>
</evidence>
<dbReference type="Proteomes" id="UP001381693">
    <property type="component" value="Unassembled WGS sequence"/>
</dbReference>
<dbReference type="AlphaFoldDB" id="A0AAN8ZY29"/>
<keyword evidence="2" id="KW-1185">Reference proteome</keyword>
<proteinExistence type="predicted"/>
<accession>A0AAN8ZY29</accession>
<protein>
    <submittedName>
        <fullName evidence="1">Uncharacterized protein</fullName>
    </submittedName>
</protein>
<evidence type="ECO:0000313" key="1">
    <source>
        <dbReference type="EMBL" id="KAK7072906.1"/>
    </source>
</evidence>
<gene>
    <name evidence="1" type="ORF">SK128_011239</name>
</gene>
<name>A0AAN8ZY29_HALRR</name>
<reference evidence="1 2" key="1">
    <citation type="submission" date="2023-11" db="EMBL/GenBank/DDBJ databases">
        <title>Halocaridina rubra genome assembly.</title>
        <authorList>
            <person name="Smith C."/>
        </authorList>
    </citation>
    <scope>NUCLEOTIDE SEQUENCE [LARGE SCALE GENOMIC DNA]</scope>
    <source>
        <strain evidence="1">EP-1</strain>
        <tissue evidence="1">Whole</tissue>
    </source>
</reference>